<dbReference type="Pfam" id="PF05598">
    <property type="entry name" value="DUF772"/>
    <property type="match status" value="1"/>
</dbReference>
<name>A0ABY2CFD2_METMH</name>
<proteinExistence type="predicted"/>
<dbReference type="Proteomes" id="UP000295649">
    <property type="component" value="Unassembled WGS sequence"/>
</dbReference>
<dbReference type="InterPro" id="IPR008490">
    <property type="entry name" value="Transposase_InsH_N"/>
</dbReference>
<gene>
    <name evidence="2" type="ORF">EDE11_1463</name>
</gene>
<sequence length="178" mass="20545">MMGQQSGIQEQLFFCFSLENHIPKDHLLRGINRFLDLGDFRQQLAEYYSPIGRPSIAPELMIRMLILGYCFGIRSERRLCEEVHVNLAYRWFCKLDLDDPVPDHSTFSKNRLGRFRDSQAFRLVFETVLKRCMAEGLVRGEGFATDASIIKADAQRQRRVENGDDIDWGSHSSRTSGP</sequence>
<evidence type="ECO:0000313" key="3">
    <source>
        <dbReference type="Proteomes" id="UP000295649"/>
    </source>
</evidence>
<keyword evidence="3" id="KW-1185">Reference proteome</keyword>
<dbReference type="PANTHER" id="PTHR35604:SF2">
    <property type="entry name" value="TRANSPOSASE INSH FOR INSERTION SEQUENCE ELEMENT IS5A-RELATED"/>
    <property type="match status" value="1"/>
</dbReference>
<organism evidence="2 3">
    <name type="scientific">Methylomonas methanica</name>
    <dbReference type="NCBI Taxonomy" id="421"/>
    <lineage>
        <taxon>Bacteria</taxon>
        <taxon>Pseudomonadati</taxon>
        <taxon>Pseudomonadota</taxon>
        <taxon>Gammaproteobacteria</taxon>
        <taxon>Methylococcales</taxon>
        <taxon>Methylococcaceae</taxon>
        <taxon>Methylomonas</taxon>
    </lineage>
</organism>
<feature type="domain" description="Transposase InsH N-terminal" evidence="1">
    <location>
        <begin position="17"/>
        <end position="111"/>
    </location>
</feature>
<protein>
    <submittedName>
        <fullName evidence="2">Transposase</fullName>
    </submittedName>
</protein>
<evidence type="ECO:0000313" key="2">
    <source>
        <dbReference type="EMBL" id="TCV73137.1"/>
    </source>
</evidence>
<comment type="caution">
    <text evidence="2">The sequence shown here is derived from an EMBL/GenBank/DDBJ whole genome shotgun (WGS) entry which is preliminary data.</text>
</comment>
<dbReference type="EMBL" id="SMCN01000046">
    <property type="protein sequence ID" value="TCV73137.1"/>
    <property type="molecule type" value="Genomic_DNA"/>
</dbReference>
<accession>A0ABY2CFD2</accession>
<evidence type="ECO:0000259" key="1">
    <source>
        <dbReference type="Pfam" id="PF05598"/>
    </source>
</evidence>
<reference evidence="2 3" key="1">
    <citation type="submission" date="2019-03" db="EMBL/GenBank/DDBJ databases">
        <title>Systems level insights into methane cycling in arid and semi-arid ecosystems.</title>
        <authorList>
            <person name="Kalyuzhnaya M."/>
        </authorList>
    </citation>
    <scope>NUCLEOTIDE SEQUENCE [LARGE SCALE GENOMIC DNA]</scope>
    <source>
        <strain evidence="2 3">S-1</strain>
    </source>
</reference>
<dbReference type="PANTHER" id="PTHR35604">
    <property type="entry name" value="TRANSPOSASE INSH FOR INSERTION SEQUENCE ELEMENT IS5A-RELATED"/>
    <property type="match status" value="1"/>
</dbReference>